<dbReference type="SUPFAM" id="SSF57997">
    <property type="entry name" value="Tropomyosin"/>
    <property type="match status" value="1"/>
</dbReference>
<feature type="compositionally biased region" description="Basic and acidic residues" evidence="2">
    <location>
        <begin position="4414"/>
        <end position="4426"/>
    </location>
</feature>
<feature type="region of interest" description="Disordered" evidence="2">
    <location>
        <begin position="4930"/>
        <end position="4949"/>
    </location>
</feature>
<feature type="region of interest" description="Disordered" evidence="2">
    <location>
        <begin position="4376"/>
        <end position="4426"/>
    </location>
</feature>
<reference evidence="3 4" key="1">
    <citation type="submission" date="2024-10" db="EMBL/GenBank/DDBJ databases">
        <title>The Natural Products Discovery Center: Release of the First 8490 Sequenced Strains for Exploring Actinobacteria Biosynthetic Diversity.</title>
        <authorList>
            <person name="Kalkreuter E."/>
            <person name="Kautsar S.A."/>
            <person name="Yang D."/>
            <person name="Bader C.D."/>
            <person name="Teijaro C.N."/>
            <person name="Fluegel L."/>
            <person name="Davis C.M."/>
            <person name="Simpson J.R."/>
            <person name="Lauterbach L."/>
            <person name="Steele A.D."/>
            <person name="Gui C."/>
            <person name="Meng S."/>
            <person name="Li G."/>
            <person name="Viehrig K."/>
            <person name="Ye F."/>
            <person name="Su P."/>
            <person name="Kiefer A.F."/>
            <person name="Nichols A."/>
            <person name="Cepeda A.J."/>
            <person name="Yan W."/>
            <person name="Fan B."/>
            <person name="Jiang Y."/>
            <person name="Adhikari A."/>
            <person name="Zheng C.-J."/>
            <person name="Schuster L."/>
            <person name="Cowan T.M."/>
            <person name="Smanski M.J."/>
            <person name="Chevrette M.G."/>
            <person name="De Carvalho L.P.S."/>
            <person name="Shen B."/>
        </authorList>
    </citation>
    <scope>NUCLEOTIDE SEQUENCE [LARGE SCALE GENOMIC DNA]</scope>
    <source>
        <strain evidence="3 4">NPDC021253</strain>
    </source>
</reference>
<protein>
    <recommendedName>
        <fullName evidence="5">Tox-PL domain-containing protein</fullName>
    </recommendedName>
</protein>
<dbReference type="Gene3D" id="1.10.287.1490">
    <property type="match status" value="1"/>
</dbReference>
<accession>A0ABW7SLK3</accession>
<feature type="compositionally biased region" description="Low complexity" evidence="2">
    <location>
        <begin position="4931"/>
        <end position="4942"/>
    </location>
</feature>
<feature type="region of interest" description="Disordered" evidence="2">
    <location>
        <begin position="1180"/>
        <end position="1201"/>
    </location>
</feature>
<dbReference type="Proteomes" id="UP001611075">
    <property type="component" value="Unassembled WGS sequence"/>
</dbReference>
<keyword evidence="4" id="KW-1185">Reference proteome</keyword>
<feature type="region of interest" description="Disordered" evidence="2">
    <location>
        <begin position="1818"/>
        <end position="1843"/>
    </location>
</feature>
<evidence type="ECO:0008006" key="5">
    <source>
        <dbReference type="Google" id="ProtNLM"/>
    </source>
</evidence>
<evidence type="ECO:0000313" key="4">
    <source>
        <dbReference type="Proteomes" id="UP001611075"/>
    </source>
</evidence>
<name>A0ABW7SLK3_9ACTN</name>
<feature type="region of interest" description="Disordered" evidence="2">
    <location>
        <begin position="905"/>
        <end position="932"/>
    </location>
</feature>
<keyword evidence="1" id="KW-0175">Coiled coil</keyword>
<feature type="region of interest" description="Disordered" evidence="2">
    <location>
        <begin position="3789"/>
        <end position="3812"/>
    </location>
</feature>
<evidence type="ECO:0000256" key="1">
    <source>
        <dbReference type="SAM" id="Coils"/>
    </source>
</evidence>
<feature type="compositionally biased region" description="Basic and acidic residues" evidence="2">
    <location>
        <begin position="3800"/>
        <end position="3811"/>
    </location>
</feature>
<feature type="coiled-coil region" evidence="1">
    <location>
        <begin position="4497"/>
        <end position="4545"/>
    </location>
</feature>
<feature type="region of interest" description="Disordered" evidence="2">
    <location>
        <begin position="333"/>
        <end position="371"/>
    </location>
</feature>
<evidence type="ECO:0000256" key="2">
    <source>
        <dbReference type="SAM" id="MobiDB-lite"/>
    </source>
</evidence>
<dbReference type="RefSeq" id="WP_396679520.1">
    <property type="nucleotide sequence ID" value="NZ_JBIRPU010000008.1"/>
</dbReference>
<feature type="region of interest" description="Disordered" evidence="2">
    <location>
        <begin position="2323"/>
        <end position="2346"/>
    </location>
</feature>
<feature type="compositionally biased region" description="Pro residues" evidence="2">
    <location>
        <begin position="1191"/>
        <end position="1201"/>
    </location>
</feature>
<organism evidence="3 4">
    <name type="scientific">Micromonospora rubida</name>
    <dbReference type="NCBI Taxonomy" id="2697657"/>
    <lineage>
        <taxon>Bacteria</taxon>
        <taxon>Bacillati</taxon>
        <taxon>Actinomycetota</taxon>
        <taxon>Actinomycetes</taxon>
        <taxon>Micromonosporales</taxon>
        <taxon>Micromonosporaceae</taxon>
        <taxon>Micromonospora</taxon>
    </lineage>
</organism>
<evidence type="ECO:0000313" key="3">
    <source>
        <dbReference type="EMBL" id="MFI0793779.1"/>
    </source>
</evidence>
<comment type="caution">
    <text evidence="3">The sequence shown here is derived from an EMBL/GenBank/DDBJ whole genome shotgun (WGS) entry which is preliminary data.</text>
</comment>
<feature type="region of interest" description="Disordered" evidence="2">
    <location>
        <begin position="3392"/>
        <end position="3411"/>
    </location>
</feature>
<dbReference type="EMBL" id="JBIRPU010000008">
    <property type="protein sequence ID" value="MFI0793779.1"/>
    <property type="molecule type" value="Genomic_DNA"/>
</dbReference>
<gene>
    <name evidence="3" type="ORF">ACH4OY_13965</name>
</gene>
<proteinExistence type="predicted"/>
<sequence length="4949" mass="525481">MIAASGPIVEVDEGTIRALEVFTGSRLPRANVGMLLRDAVTLSSLADRVRDLLGPHLVQTIRAVGASVDGNTAARFVAQTAPFVVTSPAILLQVASIQDQTAEAMRGYAVEMDYLKRQTVIMFSFMMAELAIAAVEAFFSPASAAARVVTTRSIIQTVLRSSLVRIAARSTAMQMLFMPGSALLAQLSQMADGIRSGLDWAVIGKQALYGLSVAALSTAAMPLFARGTGAFGDGLSRLGVKKSWNAPIVGLTTRPAFEISLEVGGGVGASLMVDHKFDTRNAGGDAVSGAVESGTGMAATGLGKGGRRGAHGLGFTPTLPRLRLPGGTAFSSTGQPVLPVDLSTPARSTASDPTAHLSRRSPLPSGAERPGPVPITLGPATTMPVPLVPVPSWVAATDPRVDGWQRFQQDLVDRYGSLTAQFAQAAQAIAALPVPVERMFARWVDSRLDAPAVATLLTGLGLPRSLLTEQYLTGVRNLAVERMTEAVARWGASPQQIMAALPAEFDRQALRSAGQLAAQYQMDRYFDGGTPVPAAVREAVTQQVRLQIDHGLDAILGTAPLLTPGGPVAPHVPTVVNVVQQATGDLPARVASVTHPPGDLPARGDSVPHAPAAGATGIPFGPVTFEQHAVQAAEAARTQFTALAERHDADPVGGGRLAEAFQREWLDGYRATFAPDAGAASHPGPIEIDTERWRPTGEAFDVGGSTMTRPPDGGERVAVRYALTPGPGEWVFEVRLHLTGQPDATLDAVKQATLDGVRRLVNDPRNRLPSVDLPMRVDVRFVDDPGQAFATVVVGAPESRTDQVHWAQGQPPASYAHEVLHFLGALDHRAPRSRRGGPAVADADPSLMGHHHADAELLVTEADLRQIMETLAPHYAGVAGSHGPARRPAGAASAAQGPSSVIAFWDSGVDTPPGMSGQEAVPESGPEPMFTVPGGGSSLLYALIATDPVLVRDVLGPRLDPDLRVFLSDPARVRATVIGLVGSGVPPTSRFGRVTRLLQAHVRHYLDTNAGQLPTEVTGQRFNLREQVEQDVAGHSREQVLGRLRELGQGVSGRGLPVDELGLEDARALLTTALLDSDRPLDPDELFQVGSAVDDWSANWNAPAGAFLAPLLAHATGSRFTILQNVPSSQTGAAEVRPVTGEGHGPAAGRPVTLYRVALDPESPGVYNRYHFNAALPAVTSQPPELTPSSAAPPPSVAPPPAADARLVAMATGLPADLRLQRAVGATLLHDSGTTPDSISSRVPAPTGSGPAILLDPSVLDPATLDAALAGLRAEDATTAVLHWPEGRQVSVARALEFTGQALGEKHSAVFSVPRAALSDLPRPHPRIIPLDADGAVTFFGGRPDRYLFLSDAAAVPPVRTRPYGLPEQSPGVYELGDGWVAWEGDSHLWIGPENMLEAARNALPGGGLLPRDSGVRQEPSVFLGWRGAELPAGVRDQVGRIFGAMPAGAVSRLVTSGIGLDRRAIGLITVHGLPGGVRLSAVPGGVLAHTGPRPAAGAAAVHWSDLTDVGRPRLVLDESVADPAAVVEAVRQALGPERAGTLQVFLAPAHIPTGVSADALADRLRQWFGGTGELVLPASALGRPAAGVAGLIPVDARGRRTFPAAAHTYRVPPGAASYPQLSSLGLPPTSTGALAVGRGWTVEPRDGVILFAETGTNPGTLPAGALATPPNKVAVVVQSGGGPVPREVAAALAEVLSGVPVADQHVRVYGNPESVGRDTPAVPVVPAEPVPMAIPDPRTLPLAGLKADLPDVARIEAALRAEAERRGIEVPPHEWELIRENLFENYQFMVGRDGYLFALGGMEVWIHLNPEDPQLVSNPAGSHDTVAPGPSVDDTEGHATTDDGRFHANQFTQGNFQVGARSQTEGSTMRATRLRLDGTFDVPLSPAAQFGLKGTATINRSDQKTTQIIDAEKGRVVDNREDSTLYSYLPGWSVEARADGWEWEAVDLPAPATGQEPARLVVAVPESLLTAPGTQVTAALPEDLSANGTKLSATFSASNMTGLAQLYDHILRRLEADGFTSVRSVGDPMRRELHRKLWNLDSHLDEAMNNRPGTDPRQEPVDTLGYRFTLHHDGAAAAIIQVYADRGESARVGSTTDKAHIEKVRTAIVGHGGEFTLQQSTGLSFGASGSLPLGDMTKPDTYKEKAGIGLSGRLAGSVTSNDGGGFAQPSLNVMVSRYTGMTGGHEVQFALSADVATSLRPLAGLERTPRVPGSAVVRLPEPDAFDHGFETDADAFRPATDTTTAPAASAQPELVPYQEWRDRLRNIGRHPEDPGGNLVPRHVLEGRGLGQSLVDVDRGVVARLRADLQRELTENGFLVPDGNRPWSRLAEEDPPSPADGERQPLLGERARQNVLVVTDHDRTAEVDNFDLLRKMVSNEGLESHFDTLTQGGMTFTLHTWLNGKMWTAKVTVRAELDVPDSSEGTPEIDPDGNSPYYDRMTDEYHVVNLSMGIGVAGQGANGNQGISAEFGLKINTPPPVKTLRAIDITGISASRNIGASERVSRIVNRPELLEYPGRVSLFKLPYKFSYDVSYSDAGSVTGALASAARSLVAAGDSAPAVRMIRSEPMTGDVRAALLSLNSNPATFSQVDPNDTDAAVLNQSVLYFLDASGLHASAQHQFPGLAGAGQTMAEPLASLTNLIAVQSHFKEALRGEYSTDSLFDSGFLTQTRAALSINVERIHDTRFVGATVDKYVTGLIELYQAEIVNAANWSFSFSGKLPAISLTQKFGKWSVSYGESASVRAGWNASAETKRAGGLEMIKLAFGRAYAFEAQVDYGIRSGRKKELGFVWERSQVPAADRVAGRTMIFLLPEPEALAQHAADRLPVSDVQLTDAMGRWSRGELVLSGNTVAGLLSRWRQEATGRVASDPLDLETHLALHRIQRWAQALVTRHADPEQRGAVLDAQRRARFTTDFGFSLAADVNPFAKLTLPPYMTRTGDRTLGHVGIDEMTLFTDAAAVDGRPRPTTTLLDAVRTQVDAAAPGMLSPSHRNWPEEGADQGVLMLSSDRKAIGILPGGADTLQATMAGQRANALVNDMLHRHNGVTFYLVRRRDALTAEIVMVKLSATLTGRPRYTDWVAEYGIENYKMAIRAFATILGRSLGLSAVLADVGYTGDGKPVPGHASLSFAPQRSRGVKGATQSTDYQAIYDWSGHYRATTDALITVEARRLKMDGRPINNLLVAGWDTLSAQFTGESVPSQSRTEYQAQIDFQVPKGLAEAVAVPRSTTLDLRALPPLPSDVYVSGVLADDLFPAARALMARLLNANANDPAYRGSMALSGLLSRINVDSHLPNALPEGGYLLGSHLFTAGRSNSRVAMRLYASLHSLEIISKIFNSTGTGRYAKFQVTTAATQSRDRWRPNIDAEWSAGRKIADPSTGPQGDRTAKVRFTTGGNRSAPMNLGAGYEDSRRGENHLKMQGPVYLVRVRGRFRLGGVPHRHSVFLPDRGLASMAPEQFGASAASTGWVPGDAYVEMFADEVHEVQRRLTASDQWDGRPPSAWPAPRPNAQSFGLEGLLVRTTPAEMAKAPVAGQTIQAGDFDAGQVAAHTALLIRHELGNHHQPVDPIRLTASTAERARQSLATVLDWAIGHLRTLSDAQRAAAEFDGLVALRDQLPAAGSRRSAAEVRAEEAAATVILDQVARVYPPGSAPPGPNEELEMLGQDPVTVARGVAFELNTHLDLEVTDGATANRYRIDPLGRVVELRQDGGSATPVTPEQVVQGLDPELVRRADAAAIDMAQRVLIYEELLARTPLQPEAAAVLPSELEERIRQARDGADDSARQWLAQSLPDGAGTAPRAARHDSDTADGRAGRARRLLAAGLPPGWTTVGPLPRLPTALRPGTRIWIAREQGAVAARLDIDGSYRLHDPLSPGTPEASLSADQFRELAGAGAVTLVEPDVLTSWLLHDGAWAASRQFAIGNLDVLRADETASNLARALARAQPAPSQGQPARSGPDAPVLNLHHVLLDAIRAGRPEAAYRYLQEGDPGNQHDVLVVAVSGPPPSPLALRALANLAEAASHAAPTAAQQAASRDAGMLRAVADILDPTIGPVATFRAVAAAAYLVDGQGWRQALDSLADQLPEQQARDVTLLRGALDIVARMEYRQIDDLIGDVSRRDAGAAAELDAAAAGLTAADLAKRWRDASDGADLLAALRSRPAETGAGIAAGQPPAAPHHPLPPMFGALDGWRQIPDWGRSRDHLNANRRELLSDRTHRELQRMRVQRPDDTGLAALDAVLTLARYGRVDDAYRYLLGPARPDAPATAEDGPTERDRLLTDLLADPGLSEPAVVAALANLAGSLPGPLAAVNQRILRLTGDMLAGLTVDDVALTNLVRDARGNHSPAQRQRWAGVIRQVGDGATPARGAALRHFADRLHPAASAPAVPDPGVDSTVRQDARQRQQQATHELQRAQDALDQARQRHGDVEQAHRDAVGRLADTEAELRGVEARFSEAGATRARRENELPGLRESVKAAEQWVRDVGQAGTGDQQRPAAAPTALDQARQKLDDAQAALGEATGDIERADSTLRDLRQKMPDLRAQAQDAREDLQARDASLETHDQAVEAFSAAVERARQVAETEAVQALSLPDPPTLSAAPATNVDAALADLARSGYAPSTAVAELARRLLAQHGGTPPTRLVLTADPARPERDAATAAADEVAVLTLDRVRLARDLARILDVMVELRVGDATRPQLRPYLAYPGGEVVRLNATGRPETADDAVRQLPPPIQGDLGVHVGRPEVRDRLEVLHEAQIESLHDFGDGVATLLENVNRYQGYLAYQWAIRPDPPADAAGVRQLANGLSTEVWPVPTGAPPSRALDASRPEDVAAAWLAATTPQQRADLMADLLNADPRSGFAARRPTPRPPNAPPPGTRVVAVAVGAVAVGVVLPGTGLRWYVPARGQLGEGSMQALAAWAAGRVGDNARQDDIWYVEMTPSESAPAPAAQPDQTLAGA</sequence>